<name>Q05161_ECOLX</name>
<dbReference type="InterPro" id="IPR001296">
    <property type="entry name" value="Glyco_trans_1"/>
</dbReference>
<dbReference type="Gene3D" id="3.40.50.2000">
    <property type="entry name" value="Glycogen Phosphorylase B"/>
    <property type="match status" value="1"/>
</dbReference>
<dbReference type="PIR" id="JN0602">
    <property type="entry name" value="JN0602"/>
</dbReference>
<reference evidence="6" key="1">
    <citation type="journal article" date="1993" name="Gene">
        <title>Inactivation of the Escherichia coli B41 (O101:K99/F41) rfb gene encoding an 80-kDa polypeptide results in the synthesis of an antigenically altered lipopolysaccharide in E. coli K-12.</title>
        <authorList>
            <person name="Cheah K.C."/>
            <person name="Manning P.A."/>
        </authorList>
    </citation>
    <scope>NUCLEOTIDE SEQUENCE</scope>
    <source>
        <strain evidence="6">B41</strain>
    </source>
</reference>
<feature type="domain" description="Glycosyl transferase family 1" evidence="4">
    <location>
        <begin position="569"/>
        <end position="653"/>
    </location>
</feature>
<evidence type="ECO:0000259" key="5">
    <source>
        <dbReference type="Pfam" id="PF00535"/>
    </source>
</evidence>
<dbReference type="GO" id="GO:0016757">
    <property type="term" value="F:glycosyltransferase activity"/>
    <property type="evidence" value="ECO:0007669"/>
    <property type="project" value="UniProtKB-KW"/>
</dbReference>
<dbReference type="CAZy" id="GT2">
    <property type="family name" value="Glycosyltransferase Family 2"/>
</dbReference>
<accession>Q05161</accession>
<dbReference type="SUPFAM" id="SSF53448">
    <property type="entry name" value="Nucleotide-diphospho-sugar transferases"/>
    <property type="match status" value="1"/>
</dbReference>
<evidence type="ECO:0000256" key="2">
    <source>
        <dbReference type="ARBA" id="ARBA00022676"/>
    </source>
</evidence>
<dbReference type="SUPFAM" id="SSF53756">
    <property type="entry name" value="UDP-Glycosyltransferase/glycogen phosphorylase"/>
    <property type="match status" value="1"/>
</dbReference>
<evidence type="ECO:0000313" key="6">
    <source>
        <dbReference type="EMBL" id="CAA42515.1"/>
    </source>
</evidence>
<evidence type="ECO:0000256" key="1">
    <source>
        <dbReference type="ARBA" id="ARBA00006739"/>
    </source>
</evidence>
<proteinExistence type="inferred from homology"/>
<dbReference type="CAZy" id="GT4">
    <property type="family name" value="Glycosyltransferase Family 4"/>
</dbReference>
<dbReference type="InterPro" id="IPR001173">
    <property type="entry name" value="Glyco_trans_2-like"/>
</dbReference>
<keyword evidence="2" id="KW-0328">Glycosyltransferase</keyword>
<dbReference type="EMBL" id="X59852">
    <property type="protein sequence ID" value="CAA42515.1"/>
    <property type="molecule type" value="Genomic_DNA"/>
</dbReference>
<comment type="similarity">
    <text evidence="1">Belongs to the glycosyltransferase 2 family.</text>
</comment>
<dbReference type="AlphaFoldDB" id="Q05161"/>
<dbReference type="Pfam" id="PF00534">
    <property type="entry name" value="Glycos_transf_1"/>
    <property type="match status" value="1"/>
</dbReference>
<evidence type="ECO:0000259" key="4">
    <source>
        <dbReference type="Pfam" id="PF00534"/>
    </source>
</evidence>
<dbReference type="InterPro" id="IPR029044">
    <property type="entry name" value="Nucleotide-diphossugar_trans"/>
</dbReference>
<dbReference type="Gene3D" id="3.90.550.10">
    <property type="entry name" value="Spore Coat Polysaccharide Biosynthesis Protein SpsA, Chain A"/>
    <property type="match status" value="1"/>
</dbReference>
<dbReference type="Pfam" id="PF00535">
    <property type="entry name" value="Glycos_transf_2"/>
    <property type="match status" value="1"/>
</dbReference>
<protein>
    <submittedName>
        <fullName evidence="6">Sugar or O-antigen subunit transferase</fullName>
    </submittedName>
</protein>
<dbReference type="PANTHER" id="PTHR43179">
    <property type="entry name" value="RHAMNOSYLTRANSFERASE WBBL"/>
    <property type="match status" value="1"/>
</dbReference>
<dbReference type="PANTHER" id="PTHR43179:SF12">
    <property type="entry name" value="GALACTOFURANOSYLTRANSFERASE GLFT2"/>
    <property type="match status" value="1"/>
</dbReference>
<organism evidence="6">
    <name type="scientific">Escherichia coli</name>
    <dbReference type="NCBI Taxonomy" id="562"/>
    <lineage>
        <taxon>Bacteria</taxon>
        <taxon>Pseudomonadati</taxon>
        <taxon>Pseudomonadota</taxon>
        <taxon>Gammaproteobacteria</taxon>
        <taxon>Enterobacterales</taxon>
        <taxon>Enterobacteriaceae</taxon>
        <taxon>Escherichia</taxon>
    </lineage>
</organism>
<evidence type="ECO:0000256" key="3">
    <source>
        <dbReference type="ARBA" id="ARBA00022679"/>
    </source>
</evidence>
<feature type="domain" description="Glycosyltransferase 2-like" evidence="5">
    <location>
        <begin position="59"/>
        <end position="157"/>
    </location>
</feature>
<gene>
    <name evidence="6" type="primary">rfb</name>
</gene>
<keyword evidence="3 6" id="KW-0808">Transferase</keyword>
<sequence>MSARLKLLPGLKSTEYVYSDLHALLDTNGGSSLGPNIGSDGSNLTITCLSMSRVFLTEKLVNSIYQHIPYFKGDILIVDNGSTVEELSILQDLSDRIPLNIRVVELGNNFGVSGGRNKTLEHIKTEWAMFLDNDIYFINNPLPRLQNDISRLGCHFINMPLLDSDGETLFANGGNVFLDIDDDSVHVGAGSACIQEKTITYDGEGFLSTFLFGGASVIKIATLKNLGKYDENMFIGFEDIDLSIRLYQSGMKVGTCGAISLIHDHPKPSSNKDKDYEENSLHAKYLKRIRGIILKTNGEWFSGQLQLMIGWKRSNVVFELTTQHNDNYVPIRLTIIKGATYDFDLCQNRKVALIIDTENWAFSNIANQIVNYLSDSYDFTIIPTEIVDNISQVIMMTRNYDITHFFWRESLRLIYDEYYINYNRTIGFDELSFKKEFLDGRIITSSVYDHLFLDEQAIKLRKTFYNDLITAYTVSSSKLYDIYSSIVEYPKPSVLAEDGVNLKLFYPINLERFDNIESRALRVGWAGNSKWAGELEDFKGYHSLLKPAAAVEQLQSEGLNIELVLADRHLGFIPHDEMVKYYSQIDVYVCPSKIEGTPNPVLESMACGVPVISTDVGVVKDAFGEMQKEWILPVRSKDTLIDKLRDFYHKRNSVVKCLSSENLQPNKKMGLGKLSLEGLFGLFFGQVPRNLKKHQRG</sequence>